<keyword evidence="2" id="KW-1185">Reference proteome</keyword>
<reference evidence="1 2" key="1">
    <citation type="submission" date="2017-12" db="EMBL/GenBank/DDBJ databases">
        <title>Chromulinavorax destructans is a abundant pathogen of dominant heterotrophic picoflagllates.</title>
        <authorList>
            <person name="Deeg C.M."/>
            <person name="Zimmer M."/>
            <person name="Suttle C.A."/>
        </authorList>
    </citation>
    <scope>NUCLEOTIDE SEQUENCE [LARGE SCALE GENOMIC DNA]</scope>
    <source>
        <strain evidence="1 2">SeV1</strain>
    </source>
</reference>
<accession>A0A345ZBX3</accession>
<protein>
    <submittedName>
        <fullName evidence="1">Uncharacterized protein</fullName>
    </submittedName>
</protein>
<dbReference type="EMBL" id="CP025544">
    <property type="protein sequence ID" value="AXK60790.1"/>
    <property type="molecule type" value="Genomic_DNA"/>
</dbReference>
<evidence type="ECO:0000313" key="2">
    <source>
        <dbReference type="Proteomes" id="UP000254834"/>
    </source>
</evidence>
<gene>
    <name evidence="1" type="ORF">C0J27_03515</name>
</gene>
<organism evidence="1 2">
    <name type="scientific">Candidatus Chromulinivorax destructor</name>
    <dbReference type="NCBI Taxonomy" id="2066483"/>
    <lineage>
        <taxon>Bacteria</taxon>
        <taxon>Candidatus Babelota</taxon>
        <taxon>Candidatus Babeliae</taxon>
        <taxon>Candidatus Babeliales</taxon>
        <taxon>Candidatus Chromulinivoraceae</taxon>
        <taxon>Candidatus Chromulinivorax</taxon>
    </lineage>
</organism>
<sequence length="272" mass="31524">MYKFISTCLIVILIFNASIQTSDIEHEYWAQAVQDESEDDESYQSDVREVAINTTLYVQLQQFFTHDGSIYNGIEYSEFCKKYGQITDIYINKALRESKLNRLQRDDTYSYTIVGEQDVDFSDSLYDCQKARDTLINLVNRYIDKNYDAVRAACVGVPLQESRSKVVWAPGCCDIQLHKDCFKQCKQNNMRACLNSFCAKREWNADFYCNVLKSSALKKHYVPFDSIRDTDCPLCMEPLLVDKAVEQANTTKKRDNTDIIDHTAQAKKTRFL</sequence>
<dbReference type="RefSeq" id="WP_115585805.1">
    <property type="nucleotide sequence ID" value="NZ_CP025544.1"/>
</dbReference>
<dbReference type="KEGG" id="cdes:C0J27_03515"/>
<dbReference type="AlphaFoldDB" id="A0A345ZBX3"/>
<evidence type="ECO:0000313" key="1">
    <source>
        <dbReference type="EMBL" id="AXK60790.1"/>
    </source>
</evidence>
<name>A0A345ZBX3_9BACT</name>
<proteinExistence type="predicted"/>
<dbReference type="Proteomes" id="UP000254834">
    <property type="component" value="Chromosome"/>
</dbReference>